<evidence type="ECO:0000256" key="3">
    <source>
        <dbReference type="SAM" id="MobiDB-lite"/>
    </source>
</evidence>
<sequence>MWKPPERIRHPLPDDRPPTADDAARALLFSPLTLASGLTLADRTWVPAMVPWRATEDGFVSKDVLDWYGRFAEGEPGALVVEATGIRDVPSGPLLRIGHDRFLPGLADLTRRVRDKSAGRTRLFVQLIDFLRIRRRPPHEKYLETHLALTPAHRRNLERETGDAFWAEAPETAIREFLRAATDEQLDRILDPRELEALRFGARERVTDVHEPHIRDLPRALPALFADAARRARQAGFDGVELHYAHAYTMASFLSARNDRKDGYGGSREARARLPLEVYAAVRDAVGRDFTVGCRFLCDEIIDGGSRVEDAIHHGLLFARAGMDFLSLSTGGKFEDAKQPKVGDAAYPYTGPSGYECMPTALSDARGPFARQVEKQARIREALRAEGLETPTVAAGGIGTFVQAESILARGQADLVAAARQSLADPDWFRKHRLGRGAEVRRCIYSNYCEALDQRHRQVTCQLWDRKDLDEPGAPRSAEGNRRLVAPRWDR</sequence>
<dbReference type="RefSeq" id="WP_153818823.1">
    <property type="nucleotide sequence ID" value="NZ_WJIE01000002.1"/>
</dbReference>
<keyword evidence="6" id="KW-1185">Reference proteome</keyword>
<organism evidence="5 6">
    <name type="scientific">Polyangium spumosum</name>
    <dbReference type="NCBI Taxonomy" id="889282"/>
    <lineage>
        <taxon>Bacteria</taxon>
        <taxon>Pseudomonadati</taxon>
        <taxon>Myxococcota</taxon>
        <taxon>Polyangia</taxon>
        <taxon>Polyangiales</taxon>
        <taxon>Polyangiaceae</taxon>
        <taxon>Polyangium</taxon>
    </lineage>
</organism>
<dbReference type="Gene3D" id="3.20.20.70">
    <property type="entry name" value="Aldolase class I"/>
    <property type="match status" value="1"/>
</dbReference>
<comment type="caution">
    <text evidence="5">The sequence shown here is derived from an EMBL/GenBank/DDBJ whole genome shotgun (WGS) entry which is preliminary data.</text>
</comment>
<proteinExistence type="predicted"/>
<dbReference type="SUPFAM" id="SSF51395">
    <property type="entry name" value="FMN-linked oxidoreductases"/>
    <property type="match status" value="1"/>
</dbReference>
<dbReference type="InterPro" id="IPR051799">
    <property type="entry name" value="NADH_flavin_oxidoreductase"/>
</dbReference>
<gene>
    <name evidence="5" type="ORF">GF068_08585</name>
</gene>
<dbReference type="InterPro" id="IPR001155">
    <property type="entry name" value="OxRdtase_FMN_N"/>
</dbReference>
<dbReference type="AlphaFoldDB" id="A0A6N7PNV1"/>
<evidence type="ECO:0000256" key="2">
    <source>
        <dbReference type="ARBA" id="ARBA00023002"/>
    </source>
</evidence>
<dbReference type="Pfam" id="PF00724">
    <property type="entry name" value="Oxidored_FMN"/>
    <property type="match status" value="1"/>
</dbReference>
<accession>A0A6N7PNV1</accession>
<feature type="region of interest" description="Disordered" evidence="3">
    <location>
        <begin position="468"/>
        <end position="491"/>
    </location>
</feature>
<feature type="domain" description="NADH:flavin oxidoreductase/NADH oxidase N-terminal" evidence="4">
    <location>
        <begin position="225"/>
        <end position="436"/>
    </location>
</feature>
<evidence type="ECO:0000313" key="6">
    <source>
        <dbReference type="Proteomes" id="UP000440224"/>
    </source>
</evidence>
<dbReference type="GO" id="GO:0016491">
    <property type="term" value="F:oxidoreductase activity"/>
    <property type="evidence" value="ECO:0007669"/>
    <property type="project" value="UniProtKB-KW"/>
</dbReference>
<dbReference type="InterPro" id="IPR013785">
    <property type="entry name" value="Aldolase_TIM"/>
</dbReference>
<protein>
    <submittedName>
        <fullName evidence="5">NADH:flavin oxidoreductase</fullName>
    </submittedName>
</protein>
<dbReference type="EMBL" id="WJIE01000002">
    <property type="protein sequence ID" value="MRG91980.1"/>
    <property type="molecule type" value="Genomic_DNA"/>
</dbReference>
<dbReference type="PANTHER" id="PTHR43656:SF2">
    <property type="entry name" value="BINDING OXIDOREDUCTASE, PUTATIVE (AFU_ORTHOLOGUE AFUA_2G08260)-RELATED"/>
    <property type="match status" value="1"/>
</dbReference>
<dbReference type="GO" id="GO:0010181">
    <property type="term" value="F:FMN binding"/>
    <property type="evidence" value="ECO:0007669"/>
    <property type="project" value="InterPro"/>
</dbReference>
<evidence type="ECO:0000313" key="5">
    <source>
        <dbReference type="EMBL" id="MRG91980.1"/>
    </source>
</evidence>
<dbReference type="PANTHER" id="PTHR43656">
    <property type="entry name" value="BINDING OXIDOREDUCTASE, PUTATIVE (AFU_ORTHOLOGUE AFUA_2G08260)-RELATED"/>
    <property type="match status" value="1"/>
</dbReference>
<evidence type="ECO:0000259" key="4">
    <source>
        <dbReference type="Pfam" id="PF00724"/>
    </source>
</evidence>
<reference evidence="5 6" key="1">
    <citation type="submission" date="2019-10" db="EMBL/GenBank/DDBJ databases">
        <title>A soil myxobacterium in the family Polyangiaceae.</title>
        <authorList>
            <person name="Li Y."/>
            <person name="Wang J."/>
        </authorList>
    </citation>
    <scope>NUCLEOTIDE SEQUENCE [LARGE SCALE GENOMIC DNA]</scope>
    <source>
        <strain evidence="5 6">DSM 14734</strain>
    </source>
</reference>
<dbReference type="Proteomes" id="UP000440224">
    <property type="component" value="Unassembled WGS sequence"/>
</dbReference>
<evidence type="ECO:0000256" key="1">
    <source>
        <dbReference type="ARBA" id="ARBA00022630"/>
    </source>
</evidence>
<keyword evidence="1" id="KW-0285">Flavoprotein</keyword>
<dbReference type="OrthoDB" id="9784632at2"/>
<name>A0A6N7PNV1_9BACT</name>
<keyword evidence="2" id="KW-0560">Oxidoreductase</keyword>